<dbReference type="EMBL" id="JACSEP010000035">
    <property type="protein sequence ID" value="MBC6324488.1"/>
    <property type="molecule type" value="Genomic_DNA"/>
</dbReference>
<dbReference type="AlphaFoldDB" id="A0AAW3XKT8"/>
<protein>
    <submittedName>
        <fullName evidence="1">Cell division inhibitor protein</fullName>
    </submittedName>
</protein>
<sequence>MMHHYGYVEVNRGAVRPGMLVKHKDGMWTASANKRGKLYLHRGCERTFTRELLVEVYLDGRGGGLSH</sequence>
<dbReference type="RefSeq" id="WP_023622534.1">
    <property type="nucleotide sequence ID" value="NZ_AP022498.1"/>
</dbReference>
<evidence type="ECO:0000313" key="1">
    <source>
        <dbReference type="EMBL" id="MBC6324488.1"/>
    </source>
</evidence>
<dbReference type="Proteomes" id="UP000613022">
    <property type="component" value="Unassembled WGS sequence"/>
</dbReference>
<comment type="caution">
    <text evidence="1">The sequence shown here is derived from an EMBL/GenBank/DDBJ whole genome shotgun (WGS) entry which is preliminary data.</text>
</comment>
<accession>A0AAW3XKT8</accession>
<organism evidence="1 2">
    <name type="scientific">Enterobacter kobei</name>
    <dbReference type="NCBI Taxonomy" id="208224"/>
    <lineage>
        <taxon>Bacteria</taxon>
        <taxon>Pseudomonadati</taxon>
        <taxon>Pseudomonadota</taxon>
        <taxon>Gammaproteobacteria</taxon>
        <taxon>Enterobacterales</taxon>
        <taxon>Enterobacteriaceae</taxon>
        <taxon>Enterobacter</taxon>
        <taxon>Enterobacter cloacae complex</taxon>
    </lineage>
</organism>
<name>A0AAW3XKT8_9ENTR</name>
<reference evidence="1" key="1">
    <citation type="submission" date="2020-08" db="EMBL/GenBank/DDBJ databases">
        <title>Distribution of Beta-Lactamase Producing Gram-Negative Bacterial Isolates in Isabela River of Santo Domingo, Dominican Republic.</title>
        <authorList>
            <person name="Calderon V."/>
            <person name="Del Rosario C."/>
            <person name="Duarte A."/>
            <person name="Bonnelly R."/>
            <person name="Barauna R."/>
            <person name="Ramos R.T."/>
            <person name="Perdomo O.P."/>
            <person name="Rodriguez De Francisco L.E."/>
            <person name="Franco De Los Santos E.F."/>
        </authorList>
    </citation>
    <scope>NUCLEOTIDE SEQUENCE</scope>
    <source>
        <strain evidence="1">INTEC_BI4_1.1</strain>
    </source>
</reference>
<gene>
    <name evidence="1" type="ORF">H9R40_14825</name>
</gene>
<proteinExistence type="predicted"/>
<evidence type="ECO:0000313" key="2">
    <source>
        <dbReference type="Proteomes" id="UP000613022"/>
    </source>
</evidence>